<dbReference type="EMBL" id="LT838813">
    <property type="protein sequence ID" value="SMD42414.1"/>
    <property type="molecule type" value="Genomic_DNA"/>
</dbReference>
<proteinExistence type="predicted"/>
<feature type="signal peptide" evidence="1">
    <location>
        <begin position="1"/>
        <end position="18"/>
    </location>
</feature>
<organism evidence="2 3">
    <name type="scientific">Aquiflexum balticum DSM 16537</name>
    <dbReference type="NCBI Taxonomy" id="758820"/>
    <lineage>
        <taxon>Bacteria</taxon>
        <taxon>Pseudomonadati</taxon>
        <taxon>Bacteroidota</taxon>
        <taxon>Cytophagia</taxon>
        <taxon>Cytophagales</taxon>
        <taxon>Cyclobacteriaceae</taxon>
        <taxon>Aquiflexum</taxon>
    </lineage>
</organism>
<dbReference type="Proteomes" id="UP000192333">
    <property type="component" value="Chromosome I"/>
</dbReference>
<feature type="chain" id="PRO_5011986490" evidence="1">
    <location>
        <begin position="19"/>
        <end position="721"/>
    </location>
</feature>
<sequence>MKIILAICFIFLVNCSLAQTTIQGVVKDQKGETIPGVNIFLKGTFEGTSSEIDGTYFLETKEEGTYTLVFQSMGFKSQEFEVVLNGNPQTLNPILREAINEMTAVTISAGAMEASDEKRAVVLRPIDIVTVPSAMGDIIGAFQTLPGTANVGNDGRLFVRGGDATETAIFIDGLKVGNAFGTTASNVPTRTRFNPNLFKGSFFSTGGYSAEYGQALSSALALNTVDFPVRNQGDISIMSVGGGYTQTLAGEKNSLTASANYFDLSPYQALVKQNFDWERAPYGWDAEVSGRKKWGKNGVVKAFVHTEANGMKIWQPLPDSDERGQLVGVQNQYTFAQTSFRQLGENDWSYYGGISYSNNVDKFDLDQMELRNQNQLVHSKLAAIKGFSEKFSVKTGFESYLFNYEEALISEDLKRDFRDHHAILFSEADFYINNRLVFRGGIRAGHSSLAGQSWLDPRISLAYKFDNNGQLSLAAGQFSQMPVEQLRVLEQSTQNTRADHLILNYFLVKNGRTIRAEAFYKDYKNLITYEVAQLFPMPLGFDNIQQNGEGYARGMDVFYRDQKSFKNTDFWVTYSFVDSRRKFAHFTEMVQPGFAPRHNGSIVVKHFISSFKSQLGVSVSANDGYTYENPNLPGQMNSKTKSFQDLSLSWSYLAKPNLIIHLACSNVLGRDNIFGYQYANEPNENGVYEGNPIRLQAPRFLFLGIFLTLSKDKNANNLNNL</sequence>
<keyword evidence="3" id="KW-1185">Reference proteome</keyword>
<gene>
    <name evidence="2" type="ORF">SAMN00777080_0964</name>
</gene>
<keyword evidence="1" id="KW-0732">Signal</keyword>
<dbReference type="SUPFAM" id="SSF56935">
    <property type="entry name" value="Porins"/>
    <property type="match status" value="1"/>
</dbReference>
<dbReference type="SUPFAM" id="SSF49464">
    <property type="entry name" value="Carboxypeptidase regulatory domain-like"/>
    <property type="match status" value="1"/>
</dbReference>
<dbReference type="InterPro" id="IPR008969">
    <property type="entry name" value="CarboxyPept-like_regulatory"/>
</dbReference>
<name>A0A1W2H0X9_9BACT</name>
<reference evidence="3" key="1">
    <citation type="submission" date="2017-04" db="EMBL/GenBank/DDBJ databases">
        <authorList>
            <person name="Varghese N."/>
            <person name="Submissions S."/>
        </authorList>
    </citation>
    <scope>NUCLEOTIDE SEQUENCE [LARGE SCALE GENOMIC DNA]</scope>
    <source>
        <strain evidence="3">DSM 16537</strain>
    </source>
</reference>
<protein>
    <submittedName>
        <fullName evidence="2">TonB-dependent Receptor Plug Domain</fullName>
    </submittedName>
</protein>
<dbReference type="Pfam" id="PF13715">
    <property type="entry name" value="CarbopepD_reg_2"/>
    <property type="match status" value="1"/>
</dbReference>
<evidence type="ECO:0000313" key="2">
    <source>
        <dbReference type="EMBL" id="SMD42414.1"/>
    </source>
</evidence>
<evidence type="ECO:0000256" key="1">
    <source>
        <dbReference type="SAM" id="SignalP"/>
    </source>
</evidence>
<dbReference type="STRING" id="758820.SAMN00777080_0964"/>
<evidence type="ECO:0000313" key="3">
    <source>
        <dbReference type="Proteomes" id="UP000192333"/>
    </source>
</evidence>
<accession>A0A1W2H0X9</accession>
<dbReference type="OrthoDB" id="1075473at2"/>
<dbReference type="AlphaFoldDB" id="A0A1W2H0X9"/>
<dbReference type="Gene3D" id="2.60.40.1120">
    <property type="entry name" value="Carboxypeptidase-like, regulatory domain"/>
    <property type="match status" value="1"/>
</dbReference>
<keyword evidence="2" id="KW-0675">Receptor</keyword>
<dbReference type="RefSeq" id="WP_084119220.1">
    <property type="nucleotide sequence ID" value="NZ_LT838813.1"/>
</dbReference>